<dbReference type="GeneID" id="11505330"/>
<dbReference type="Gene3D" id="2.40.128.310">
    <property type="entry name" value="Protein HRI1, C-terminal domain"/>
    <property type="match status" value="1"/>
</dbReference>
<dbReference type="GO" id="GO:0006612">
    <property type="term" value="P:protein targeting to membrane"/>
    <property type="evidence" value="ECO:0007669"/>
    <property type="project" value="EnsemblFungi"/>
</dbReference>
<dbReference type="InParanoid" id="G8ZXX0"/>
<keyword evidence="5" id="KW-0963">Cytoplasm</keyword>
<dbReference type="eggNOG" id="ENOG502QTYD">
    <property type="taxonomic scope" value="Eukaryota"/>
</dbReference>
<gene>
    <name evidence="7" type="primary">TDEL0G03700</name>
    <name evidence="7" type="ORF">TDEL_0G03700</name>
</gene>
<name>G8ZXX0_TORDE</name>
<dbReference type="STRING" id="1076872.G8ZXX0"/>
<sequence length="247" mass="27578">MPTLLQRLVFQVGPVPNERAFVLSSVSTDGHYISLRPFVKPRNASEEAFPFEWVFAGTNQNVVVNQKSEAIVTQDFNNWFDSNVYLNLPNTHRGEINTTWENWESGCIAETGSVFPAGRELDGVPFFELWQPLDSTRDELVVSTPQNEKSASSAKSIVFKTTEGSGFDGLVVVTGRWAQGFLSKQNDGTINGMNFIRTLETGNSNVVQTLLQYGRDADKFPRKFDGIKLGDVVEANGLKWEVIESYL</sequence>
<dbReference type="GO" id="GO:0005789">
    <property type="term" value="C:endoplasmic reticulum membrane"/>
    <property type="evidence" value="ECO:0007669"/>
    <property type="project" value="EnsemblFungi"/>
</dbReference>
<dbReference type="KEGG" id="tdl:TDEL_0G03700"/>
<comment type="similarity">
    <text evidence="3">Belongs to the HRI1 family.</text>
</comment>
<proteinExistence type="inferred from homology"/>
<reference evidence="7 8" key="1">
    <citation type="journal article" date="2011" name="Proc. Natl. Acad. Sci. U.S.A.">
        <title>Evolutionary erosion of yeast sex chromosomes by mating-type switching accidents.</title>
        <authorList>
            <person name="Gordon J.L."/>
            <person name="Armisen D."/>
            <person name="Proux-Wera E."/>
            <person name="Oheigeartaigh S.S."/>
            <person name="Byrne K.P."/>
            <person name="Wolfe K.H."/>
        </authorList>
    </citation>
    <scope>NUCLEOTIDE SEQUENCE [LARGE SCALE GENOMIC DNA]</scope>
    <source>
        <strain evidence="8">ATCC 10662 / CBS 1146 / NBRC 0425 / NCYC 2629 / NRRL Y-866</strain>
    </source>
</reference>
<evidence type="ECO:0000256" key="4">
    <source>
        <dbReference type="ARBA" id="ARBA00017063"/>
    </source>
</evidence>
<protein>
    <recommendedName>
        <fullName evidence="4">Protein HRI1</fullName>
    </recommendedName>
</protein>
<dbReference type="InterPro" id="IPR031818">
    <property type="entry name" value="Hri1"/>
</dbReference>
<keyword evidence="8" id="KW-1185">Reference proteome</keyword>
<dbReference type="GO" id="GO:0005634">
    <property type="term" value="C:nucleus"/>
    <property type="evidence" value="ECO:0007669"/>
    <property type="project" value="UniProtKB-SubCell"/>
</dbReference>
<dbReference type="EMBL" id="HE616748">
    <property type="protein sequence ID" value="CCE93737.1"/>
    <property type="molecule type" value="Genomic_DNA"/>
</dbReference>
<dbReference type="RefSeq" id="XP_003682948.1">
    <property type="nucleotide sequence ID" value="XM_003682900.1"/>
</dbReference>
<dbReference type="CDD" id="cd11693">
    <property type="entry name" value="HRI1_C_like"/>
    <property type="match status" value="1"/>
</dbReference>
<evidence type="ECO:0000313" key="7">
    <source>
        <dbReference type="EMBL" id="CCE93737.1"/>
    </source>
</evidence>
<evidence type="ECO:0000256" key="5">
    <source>
        <dbReference type="ARBA" id="ARBA00022490"/>
    </source>
</evidence>
<comment type="subcellular location">
    <subcellularLocation>
        <location evidence="2">Cytoplasm</location>
    </subcellularLocation>
    <subcellularLocation>
        <location evidence="1">Nucleus</location>
    </subcellularLocation>
</comment>
<accession>G8ZXX0</accession>
<evidence type="ECO:0000256" key="3">
    <source>
        <dbReference type="ARBA" id="ARBA00005229"/>
    </source>
</evidence>
<dbReference type="Proteomes" id="UP000005627">
    <property type="component" value="Chromosome 7"/>
</dbReference>
<dbReference type="AlphaFoldDB" id="G8ZXX0"/>
<dbReference type="OrthoDB" id="4045395at2759"/>
<dbReference type="HOGENOM" id="CLU_097607_0_0_1"/>
<evidence type="ECO:0000256" key="1">
    <source>
        <dbReference type="ARBA" id="ARBA00004123"/>
    </source>
</evidence>
<dbReference type="CDD" id="cd11692">
    <property type="entry name" value="HRI1_N_like"/>
    <property type="match status" value="1"/>
</dbReference>
<evidence type="ECO:0000256" key="2">
    <source>
        <dbReference type="ARBA" id="ARBA00004496"/>
    </source>
</evidence>
<organism evidence="7 8">
    <name type="scientific">Torulaspora delbrueckii</name>
    <name type="common">Yeast</name>
    <name type="synonym">Candida colliculosa</name>
    <dbReference type="NCBI Taxonomy" id="4950"/>
    <lineage>
        <taxon>Eukaryota</taxon>
        <taxon>Fungi</taxon>
        <taxon>Dikarya</taxon>
        <taxon>Ascomycota</taxon>
        <taxon>Saccharomycotina</taxon>
        <taxon>Saccharomycetes</taxon>
        <taxon>Saccharomycetales</taxon>
        <taxon>Saccharomycetaceae</taxon>
        <taxon>Torulaspora</taxon>
    </lineage>
</organism>
<evidence type="ECO:0000256" key="6">
    <source>
        <dbReference type="ARBA" id="ARBA00023242"/>
    </source>
</evidence>
<dbReference type="Pfam" id="PF16815">
    <property type="entry name" value="HRI1"/>
    <property type="match status" value="1"/>
</dbReference>
<keyword evidence="6" id="KW-0539">Nucleus</keyword>
<dbReference type="FunCoup" id="G8ZXX0">
    <property type="interactions" value="37"/>
</dbReference>
<evidence type="ECO:0000313" key="8">
    <source>
        <dbReference type="Proteomes" id="UP000005627"/>
    </source>
</evidence>
<dbReference type="Gene3D" id="2.40.128.320">
    <property type="entry name" value="Protein HRI1, N-terminal domain"/>
    <property type="match status" value="1"/>
</dbReference>
<dbReference type="InterPro" id="IPR038744">
    <property type="entry name" value="Hri1_N"/>
</dbReference>
<dbReference type="InterPro" id="IPR043047">
    <property type="entry name" value="Hri1_N_sf"/>
</dbReference>